<proteinExistence type="predicted"/>
<reference evidence="3 4" key="1">
    <citation type="submission" date="2019-06" db="EMBL/GenBank/DDBJ databases">
        <title>Sequencing the genomes of 1000 actinobacteria strains.</title>
        <authorList>
            <person name="Klenk H.-P."/>
        </authorList>
    </citation>
    <scope>NUCLEOTIDE SEQUENCE [LARGE SCALE GENOMIC DNA]</scope>
    <source>
        <strain evidence="3 4">DSM 105492</strain>
    </source>
</reference>
<name>A0A543EFA5_9MICO</name>
<dbReference type="PANTHER" id="PTHR35339:SF4">
    <property type="entry name" value="LINALOOL DEHYDRATASE_ISOMERASE DOMAIN-CONTAINING PROTEIN"/>
    <property type="match status" value="1"/>
</dbReference>
<evidence type="ECO:0000259" key="2">
    <source>
        <dbReference type="Pfam" id="PF10022"/>
    </source>
</evidence>
<dbReference type="Proteomes" id="UP000320235">
    <property type="component" value="Unassembled WGS sequence"/>
</dbReference>
<feature type="region of interest" description="Disordered" evidence="1">
    <location>
        <begin position="642"/>
        <end position="665"/>
    </location>
</feature>
<dbReference type="InterPro" id="IPR049349">
    <property type="entry name" value="DUF2264_N"/>
</dbReference>
<accession>A0A543EFA5</accession>
<dbReference type="PANTHER" id="PTHR35339">
    <property type="entry name" value="LINALOOL DEHYDRATASE_ISOMERASE DOMAIN-CONTAINING PROTEIN"/>
    <property type="match status" value="1"/>
</dbReference>
<sequence length="665" mass="70657">MTFQQPGTSARTAVDADWTRDEWIAFADRLLDTARSYASPGHGRIHFPGAEGGYGHDVDGLEGFARTFLLAGFRIAGARGEGTEELADFYRRGIVTGVDPDAADRWVRLDEHAQAKVEAASLALVLDMTRPWIWDRLDAVTQQRVVDYLAPVVGDTTYPKTNWLWFRVVVQTFLRSVGGPWSAQDIADDLTLHDSLVRDDGWISDGFERSYDHYVGWALHTYPVLWSRMQGADELAGGRTAGDVVRLDRFLQDAVALVGADGSPLVQGRSLIYRFAAAAPFWVGAIAEVPSVPLGQLRRAANAVVAHFTAHDAPGEDAVLTMGWHHEWRELAQSYSGPGSPYWAVKGLLGISLPADHPVWAAEAAALPVETGDDVRVVRAAGWAVSGTAADGIVRIANHGSDHAPDGALVGDSPLYARIGYSTATSPLANQAAWEEPLEQSVALVDAAGRATHRAAMDLVDVRVDGEGDARVAIAASVSRAHWITPRPAAHRHGSGIEGDVELAGVVTVHSLLRGPWEVRLTRVDSLEPGVDAGALRLRVGGWALAAGAVEGRARDAAASAVADGLASGIHSILGDGVASVEERFDASPLGPVAIVPVVTYPVEPSAWIATLVELTTEDLASPVDATAAAVVETDDRTTVTVTWPDGTATTSRLANPGPAPDADR</sequence>
<dbReference type="OrthoDB" id="9813465at2"/>
<dbReference type="EMBL" id="VFPE01000006">
    <property type="protein sequence ID" value="TQM20189.1"/>
    <property type="molecule type" value="Genomic_DNA"/>
</dbReference>
<keyword evidence="4" id="KW-1185">Reference proteome</keyword>
<evidence type="ECO:0000256" key="1">
    <source>
        <dbReference type="SAM" id="MobiDB-lite"/>
    </source>
</evidence>
<evidence type="ECO:0000313" key="3">
    <source>
        <dbReference type="EMBL" id="TQM20189.1"/>
    </source>
</evidence>
<dbReference type="InterPro" id="IPR016624">
    <property type="entry name" value="UCP014753"/>
</dbReference>
<gene>
    <name evidence="3" type="ORF">FB391_3324</name>
</gene>
<feature type="domain" description="DUF2264" evidence="2">
    <location>
        <begin position="19"/>
        <end position="365"/>
    </location>
</feature>
<evidence type="ECO:0000313" key="4">
    <source>
        <dbReference type="Proteomes" id="UP000320235"/>
    </source>
</evidence>
<dbReference type="AlphaFoldDB" id="A0A543EFA5"/>
<organism evidence="3 4">
    <name type="scientific">Microbacterium kyungheense</name>
    <dbReference type="NCBI Taxonomy" id="1263636"/>
    <lineage>
        <taxon>Bacteria</taxon>
        <taxon>Bacillati</taxon>
        <taxon>Actinomycetota</taxon>
        <taxon>Actinomycetes</taxon>
        <taxon>Micrococcales</taxon>
        <taxon>Microbacteriaceae</taxon>
        <taxon>Microbacterium</taxon>
    </lineage>
</organism>
<dbReference type="RefSeq" id="WP_141896188.1">
    <property type="nucleotide sequence ID" value="NZ_BAABLH010000006.1"/>
</dbReference>
<comment type="caution">
    <text evidence="3">The sequence shown here is derived from an EMBL/GenBank/DDBJ whole genome shotgun (WGS) entry which is preliminary data.</text>
</comment>
<dbReference type="Pfam" id="PF10022">
    <property type="entry name" value="DUF2264"/>
    <property type="match status" value="1"/>
</dbReference>
<protein>
    <recommendedName>
        <fullName evidence="2">DUF2264 domain-containing protein</fullName>
    </recommendedName>
</protein>